<proteinExistence type="predicted"/>
<dbReference type="AlphaFoldDB" id="A0A6C0C4L0"/>
<dbReference type="EMBL" id="MN739321">
    <property type="protein sequence ID" value="QHS98709.1"/>
    <property type="molecule type" value="Genomic_DNA"/>
</dbReference>
<accession>A0A6C0C4L0</accession>
<reference evidence="1" key="1">
    <citation type="journal article" date="2020" name="Nature">
        <title>Giant virus diversity and host interactions through global metagenomics.</title>
        <authorList>
            <person name="Schulz F."/>
            <person name="Roux S."/>
            <person name="Paez-Espino D."/>
            <person name="Jungbluth S."/>
            <person name="Walsh D.A."/>
            <person name="Denef V.J."/>
            <person name="McMahon K.D."/>
            <person name="Konstantinidis K.T."/>
            <person name="Eloe-Fadrosh E.A."/>
            <person name="Kyrpides N.C."/>
            <person name="Woyke T."/>
        </authorList>
    </citation>
    <scope>NUCLEOTIDE SEQUENCE</scope>
    <source>
        <strain evidence="1">GVMAG-M-3300020185-18</strain>
    </source>
</reference>
<protein>
    <submittedName>
        <fullName evidence="1">Uncharacterized protein</fullName>
    </submittedName>
</protein>
<name>A0A6C0C4L0_9ZZZZ</name>
<sequence length="144" mass="15987">MNLSKLLGNKPQNHLLAILLTVFVVFDIQLPLSIAVLIDNVLGKIIVIGIALSLMKYDRLIGILALVACIVLIERASNITGSGPLVNFLPNESTKHKEMVAMNPEFPVSLEEEVIQKMLPYTTPDFTDPEFKPIQEKVHDAERV</sequence>
<organism evidence="1">
    <name type="scientific">viral metagenome</name>
    <dbReference type="NCBI Taxonomy" id="1070528"/>
    <lineage>
        <taxon>unclassified sequences</taxon>
        <taxon>metagenomes</taxon>
        <taxon>organismal metagenomes</taxon>
    </lineage>
</organism>
<evidence type="ECO:0000313" key="1">
    <source>
        <dbReference type="EMBL" id="QHS98709.1"/>
    </source>
</evidence>